<feature type="transmembrane region" description="Helical" evidence="11">
    <location>
        <begin position="671"/>
        <end position="689"/>
    </location>
</feature>
<dbReference type="GO" id="GO:0015031">
    <property type="term" value="P:protein transport"/>
    <property type="evidence" value="ECO:0007669"/>
    <property type="project" value="UniProtKB-KW"/>
</dbReference>
<comment type="similarity">
    <text evidence="2 10">Belongs to the major facilitator superfamily. Proton-dependent oligopeptide transporter (POT/PTR) (TC 2.A.17) family.</text>
</comment>
<evidence type="ECO:0000256" key="4">
    <source>
        <dbReference type="ARBA" id="ARBA00022692"/>
    </source>
</evidence>
<feature type="transmembrane region" description="Helical" evidence="11">
    <location>
        <begin position="83"/>
        <end position="103"/>
    </location>
</feature>
<dbReference type="AlphaFoldDB" id="A0A8S1CIY4"/>
<evidence type="ECO:0000256" key="7">
    <source>
        <dbReference type="ARBA" id="ARBA00022989"/>
    </source>
</evidence>
<evidence type="ECO:0000256" key="10">
    <source>
        <dbReference type="RuleBase" id="RU003755"/>
    </source>
</evidence>
<proteinExistence type="inferred from homology"/>
<keyword evidence="5" id="KW-0571">Peptide transport</keyword>
<feature type="transmembrane region" description="Helical" evidence="11">
    <location>
        <begin position="141"/>
        <end position="160"/>
    </location>
</feature>
<keyword evidence="7 11" id="KW-1133">Transmembrane helix</keyword>
<dbReference type="SUPFAM" id="SSF103473">
    <property type="entry name" value="MFS general substrate transporter"/>
    <property type="match status" value="1"/>
</dbReference>
<dbReference type="PANTHER" id="PTHR11654">
    <property type="entry name" value="OLIGOPEPTIDE TRANSPORTER-RELATED"/>
    <property type="match status" value="1"/>
</dbReference>
<evidence type="ECO:0000256" key="9">
    <source>
        <dbReference type="ARBA" id="ARBA00078114"/>
    </source>
</evidence>
<keyword evidence="6" id="KW-0653">Protein transport</keyword>
<feature type="transmembrane region" description="Helical" evidence="11">
    <location>
        <begin position="639"/>
        <end position="659"/>
    </location>
</feature>
<dbReference type="Proteomes" id="UP000494165">
    <property type="component" value="Unassembled WGS sequence"/>
</dbReference>
<dbReference type="EMBL" id="CADEPI010000037">
    <property type="protein sequence ID" value="CAB3368271.1"/>
    <property type="molecule type" value="Genomic_DNA"/>
</dbReference>
<dbReference type="Gene3D" id="1.20.1250.20">
    <property type="entry name" value="MFS general substrate transporter like domains"/>
    <property type="match status" value="2"/>
</dbReference>
<dbReference type="GO" id="GO:0022857">
    <property type="term" value="F:transmembrane transporter activity"/>
    <property type="evidence" value="ECO:0007669"/>
    <property type="project" value="InterPro"/>
</dbReference>
<dbReference type="OrthoDB" id="8904098at2759"/>
<feature type="transmembrane region" description="Helical" evidence="11">
    <location>
        <begin position="292"/>
        <end position="310"/>
    </location>
</feature>
<feature type="transmembrane region" description="Helical" evidence="11">
    <location>
        <begin position="110"/>
        <end position="129"/>
    </location>
</feature>
<dbReference type="GO" id="GO:0016020">
    <property type="term" value="C:membrane"/>
    <property type="evidence" value="ECO:0007669"/>
    <property type="project" value="UniProtKB-SubCell"/>
</dbReference>
<evidence type="ECO:0000256" key="2">
    <source>
        <dbReference type="ARBA" id="ARBA00005982"/>
    </source>
</evidence>
<feature type="transmembrane region" description="Helical" evidence="11">
    <location>
        <begin position="214"/>
        <end position="233"/>
    </location>
</feature>
<evidence type="ECO:0000256" key="3">
    <source>
        <dbReference type="ARBA" id="ARBA00022448"/>
    </source>
</evidence>
<keyword evidence="4 10" id="KW-0812">Transmembrane</keyword>
<dbReference type="InterPro" id="IPR036259">
    <property type="entry name" value="MFS_trans_sf"/>
</dbReference>
<dbReference type="InterPro" id="IPR018456">
    <property type="entry name" value="PTR2_symporter_CS"/>
</dbReference>
<feature type="transmembrane region" description="Helical" evidence="11">
    <location>
        <begin position="180"/>
        <end position="202"/>
    </location>
</feature>
<comment type="caution">
    <text evidence="12">The sequence shown here is derived from an EMBL/GenBank/DDBJ whole genome shotgun (WGS) entry which is preliminary data.</text>
</comment>
<gene>
    <name evidence="12" type="ORF">CLODIP_2_CD06834</name>
</gene>
<evidence type="ECO:0000256" key="5">
    <source>
        <dbReference type="ARBA" id="ARBA00022856"/>
    </source>
</evidence>
<comment type="subcellular location">
    <subcellularLocation>
        <location evidence="1 10">Membrane</location>
        <topology evidence="1 10">Multi-pass membrane protein</topology>
    </subcellularLocation>
</comment>
<feature type="transmembrane region" description="Helical" evidence="11">
    <location>
        <begin position="340"/>
        <end position="361"/>
    </location>
</feature>
<protein>
    <recommendedName>
        <fullName evidence="9">Oligopeptide transporter 1</fullName>
    </recommendedName>
</protein>
<evidence type="ECO:0000256" key="8">
    <source>
        <dbReference type="ARBA" id="ARBA00023136"/>
    </source>
</evidence>
<dbReference type="GO" id="GO:0006857">
    <property type="term" value="P:oligopeptide transport"/>
    <property type="evidence" value="ECO:0007669"/>
    <property type="project" value="InterPro"/>
</dbReference>
<keyword evidence="3 10" id="KW-0813">Transport</keyword>
<dbReference type="FunFam" id="1.20.1250.20:FF:000049">
    <property type="entry name" value="Solute carrier family 15 member 2"/>
    <property type="match status" value="1"/>
</dbReference>
<dbReference type="InterPro" id="IPR000109">
    <property type="entry name" value="POT_fam"/>
</dbReference>
<evidence type="ECO:0000313" key="12">
    <source>
        <dbReference type="EMBL" id="CAB3368271.1"/>
    </source>
</evidence>
<organism evidence="12 13">
    <name type="scientific">Cloeon dipterum</name>
    <dbReference type="NCBI Taxonomy" id="197152"/>
    <lineage>
        <taxon>Eukaryota</taxon>
        <taxon>Metazoa</taxon>
        <taxon>Ecdysozoa</taxon>
        <taxon>Arthropoda</taxon>
        <taxon>Hexapoda</taxon>
        <taxon>Insecta</taxon>
        <taxon>Pterygota</taxon>
        <taxon>Palaeoptera</taxon>
        <taxon>Ephemeroptera</taxon>
        <taxon>Pisciforma</taxon>
        <taxon>Baetidae</taxon>
        <taxon>Cloeon</taxon>
    </lineage>
</organism>
<accession>A0A8S1CIY4</accession>
<evidence type="ECO:0000256" key="6">
    <source>
        <dbReference type="ARBA" id="ARBA00022927"/>
    </source>
</evidence>
<keyword evidence="13" id="KW-1185">Reference proteome</keyword>
<evidence type="ECO:0000256" key="11">
    <source>
        <dbReference type="SAM" id="Phobius"/>
    </source>
</evidence>
<dbReference type="CDD" id="cd17347">
    <property type="entry name" value="MFS_SLC15A1_2_like"/>
    <property type="match status" value="1"/>
</dbReference>
<dbReference type="PROSITE" id="PS01023">
    <property type="entry name" value="PTR2_2"/>
    <property type="match status" value="1"/>
</dbReference>
<name>A0A8S1CIY4_9INSE</name>
<dbReference type="Pfam" id="PF00854">
    <property type="entry name" value="PTR2"/>
    <property type="match status" value="2"/>
</dbReference>
<evidence type="ECO:0000256" key="1">
    <source>
        <dbReference type="ARBA" id="ARBA00004141"/>
    </source>
</evidence>
<dbReference type="PROSITE" id="PS01022">
    <property type="entry name" value="PTR2_1"/>
    <property type="match status" value="1"/>
</dbReference>
<sequence length="703" mass="78535">MSNNENLDPKKGQYYEMEEIDLDKRSPINAEAGKVEKPLKYPKGVWCIIANEFCERFCYYGMRTILALYLVRELSYSEDQATVIFHAFAALSYLTPLLGAILADSWFGKFWTILSLSIVYAAGSVLLSVSAIPNFLPPQTFAIIGLLLIAFGTGGIKPCVSAFGGDQFVLPAQQVQLEKFFSLFYLSINAGSLISTFLTPILREDVQCFEKDCYTLGFGVPAALMVVATIIFVTGKPLYRMTKPEGNIVVKVCKIIGYALVNRCKNSEHQKEHWLDHAKGKYDEKDIADTKLALNALSMFLTVPIFWAIYDQQGSRWTFQATRMNGDVGFYNIKPDQMQVINPFLILALIPIFNFTLYPLFEKIKICNKPLGKMCLGGILAAVAFLISAFLDWRILQSGGVMPKAGQAQLRIYNTMNCSVIISADGAVKIDGHEIGSLDLWENLHIAAQGNQSFQLSAKPGPTCRDQQEMTYDLTIEEKTAQSFAILGGFENVRMNLSERYIDSPEKSSHGKGKVRVILNAVHNKTFPVTFNGTQLKIINIQPNTPVSKIAEIEPGSYDITPIGIESNKKFVIKAGGVYTYLLNGETRQVVETIITPENRISLLWQLPQYIVITTAEILFSVTGLEFSFTQAPVSMKSVIMAGWLIAVTVGNIIVIFVAEAQIFEEQMWEYVLFAGIMLAAMAIFNIQARYFKYVENDKEEEK</sequence>
<feature type="transmembrane region" description="Helical" evidence="11">
    <location>
        <begin position="373"/>
        <end position="393"/>
    </location>
</feature>
<keyword evidence="8 11" id="KW-0472">Membrane</keyword>
<evidence type="ECO:0000313" key="13">
    <source>
        <dbReference type="Proteomes" id="UP000494165"/>
    </source>
</evidence>
<feature type="transmembrane region" description="Helical" evidence="11">
    <location>
        <begin position="607"/>
        <end position="627"/>
    </location>
</feature>
<reference evidence="12 13" key="1">
    <citation type="submission" date="2020-04" db="EMBL/GenBank/DDBJ databases">
        <authorList>
            <person name="Alioto T."/>
            <person name="Alioto T."/>
            <person name="Gomez Garrido J."/>
        </authorList>
    </citation>
    <scope>NUCLEOTIDE SEQUENCE [LARGE SCALE GENOMIC DNA]</scope>
</reference>